<name>A0A3M9MCN1_9MICO</name>
<keyword evidence="6" id="KW-0378">Hydrolase</keyword>
<keyword evidence="7" id="KW-0862">Zinc</keyword>
<comment type="subcellular location">
    <subcellularLocation>
        <location evidence="2">Membrane</location>
        <topology evidence="2">Multi-pass membrane protein</topology>
    </subcellularLocation>
</comment>
<comment type="caution">
    <text evidence="13">The sequence shown here is derived from an EMBL/GenBank/DDBJ whole genome shotgun (WGS) entry which is preliminary data.</text>
</comment>
<dbReference type="GO" id="GO:0006508">
    <property type="term" value="P:proteolysis"/>
    <property type="evidence" value="ECO:0007669"/>
    <property type="project" value="UniProtKB-KW"/>
</dbReference>
<dbReference type="InterPro" id="IPR041489">
    <property type="entry name" value="PDZ_6"/>
</dbReference>
<dbReference type="PANTHER" id="PTHR42837">
    <property type="entry name" value="REGULATOR OF SIGMA-E PROTEASE RSEP"/>
    <property type="match status" value="1"/>
</dbReference>
<evidence type="ECO:0000256" key="5">
    <source>
        <dbReference type="ARBA" id="ARBA00022692"/>
    </source>
</evidence>
<accession>A0A3M9MCN1</accession>
<protein>
    <submittedName>
        <fullName evidence="13">PDZ domain-containing protein</fullName>
    </submittedName>
</protein>
<evidence type="ECO:0000256" key="6">
    <source>
        <dbReference type="ARBA" id="ARBA00022801"/>
    </source>
</evidence>
<evidence type="ECO:0000256" key="3">
    <source>
        <dbReference type="ARBA" id="ARBA00007931"/>
    </source>
</evidence>
<evidence type="ECO:0000256" key="11">
    <source>
        <dbReference type="SAM" id="Phobius"/>
    </source>
</evidence>
<evidence type="ECO:0000256" key="9">
    <source>
        <dbReference type="ARBA" id="ARBA00023049"/>
    </source>
</evidence>
<proteinExistence type="inferred from homology"/>
<evidence type="ECO:0000256" key="7">
    <source>
        <dbReference type="ARBA" id="ARBA00022833"/>
    </source>
</evidence>
<keyword evidence="5 11" id="KW-0812">Transmembrane</keyword>
<keyword evidence="10 11" id="KW-0472">Membrane</keyword>
<comment type="cofactor">
    <cofactor evidence="1">
        <name>Zn(2+)</name>
        <dbReference type="ChEBI" id="CHEBI:29105"/>
    </cofactor>
</comment>
<keyword evidence="14" id="KW-1185">Reference proteome</keyword>
<gene>
    <name evidence="13" type="ORF">EFY87_07595</name>
</gene>
<evidence type="ECO:0000313" key="13">
    <source>
        <dbReference type="EMBL" id="RNI23319.1"/>
    </source>
</evidence>
<dbReference type="InterPro" id="IPR008915">
    <property type="entry name" value="Peptidase_M50"/>
</dbReference>
<evidence type="ECO:0000256" key="4">
    <source>
        <dbReference type="ARBA" id="ARBA00022670"/>
    </source>
</evidence>
<dbReference type="Pfam" id="PF02163">
    <property type="entry name" value="Peptidase_M50"/>
    <property type="match status" value="1"/>
</dbReference>
<organism evidence="13 14">
    <name type="scientific">Flexivirga caeni</name>
    <dbReference type="NCBI Taxonomy" id="2294115"/>
    <lineage>
        <taxon>Bacteria</taxon>
        <taxon>Bacillati</taxon>
        <taxon>Actinomycetota</taxon>
        <taxon>Actinomycetes</taxon>
        <taxon>Micrococcales</taxon>
        <taxon>Dermacoccaceae</taxon>
        <taxon>Flexivirga</taxon>
    </lineage>
</organism>
<dbReference type="SUPFAM" id="SSF50156">
    <property type="entry name" value="PDZ domain-like"/>
    <property type="match status" value="1"/>
</dbReference>
<keyword evidence="8 11" id="KW-1133">Transmembrane helix</keyword>
<feature type="transmembrane region" description="Helical" evidence="11">
    <location>
        <begin position="352"/>
        <end position="372"/>
    </location>
</feature>
<dbReference type="Gene3D" id="2.30.42.10">
    <property type="match status" value="1"/>
</dbReference>
<sequence>MFLLGVLILLLGIGVSIGLHELGHLTPAKLFGVKVTQYMVGFGPTLWSRRRGETEYGVKAIPLGGYIRMIGMFPPRPGEDEDYVRASSTGRFRQLADQMREDAYEHIAPADSDRVFYKLPTWKKVVIMFGGPFMNLVIAFVLLVIIASGMGLPVQKTVDIAAVQTCAPTAAGTVPASCAPAERTAAAGKLRAGDRVVSIDGKQVTTTTQFTDVVRAHPGDTIPVVVRRDGSLVQLRLTPRLQRMPRLDSNGNEVVNWKGQLEYADVGVVGASIGGTSVDERQSLPQAIGTFGGALKQTSSVFLKIPQKMVGVWNAAFSGGTRDESSPQSVVGVGRMAGDATESKYASLKDKVMLLLMILSSLNLALFVFNLVPLLPLDGGHIAGALWEAVKRRIARMRGVTGPVYVDVAKALPVAYGVSIVLLVMFALLAYADIVNPVKLG</sequence>
<dbReference type="GO" id="GO:0016020">
    <property type="term" value="C:membrane"/>
    <property type="evidence" value="ECO:0007669"/>
    <property type="project" value="UniProtKB-SubCell"/>
</dbReference>
<dbReference type="OrthoDB" id="9782003at2"/>
<evidence type="ECO:0000259" key="12">
    <source>
        <dbReference type="PROSITE" id="PS50106"/>
    </source>
</evidence>
<evidence type="ECO:0000313" key="14">
    <source>
        <dbReference type="Proteomes" id="UP000271678"/>
    </source>
</evidence>
<dbReference type="PANTHER" id="PTHR42837:SF2">
    <property type="entry name" value="MEMBRANE METALLOPROTEASE ARASP2, CHLOROPLASTIC-RELATED"/>
    <property type="match status" value="1"/>
</dbReference>
<dbReference type="InterPro" id="IPR001478">
    <property type="entry name" value="PDZ"/>
</dbReference>
<dbReference type="Proteomes" id="UP000271678">
    <property type="component" value="Unassembled WGS sequence"/>
</dbReference>
<comment type="similarity">
    <text evidence="3">Belongs to the peptidase M50B family.</text>
</comment>
<evidence type="ECO:0000256" key="8">
    <source>
        <dbReference type="ARBA" id="ARBA00022989"/>
    </source>
</evidence>
<feature type="transmembrane region" description="Helical" evidence="11">
    <location>
        <begin position="414"/>
        <end position="432"/>
    </location>
</feature>
<feature type="domain" description="PDZ" evidence="12">
    <location>
        <begin position="179"/>
        <end position="229"/>
    </location>
</feature>
<dbReference type="InterPro" id="IPR004387">
    <property type="entry name" value="Pept_M50_Zn"/>
</dbReference>
<dbReference type="CDD" id="cd06163">
    <property type="entry name" value="S2P-M50_PDZ_RseP-like"/>
    <property type="match status" value="1"/>
</dbReference>
<keyword evidence="4" id="KW-0645">Protease</keyword>
<feature type="transmembrane region" description="Helical" evidence="11">
    <location>
        <begin position="125"/>
        <end position="147"/>
    </location>
</feature>
<dbReference type="CDD" id="cd23081">
    <property type="entry name" value="cpPDZ_EcRseP-like"/>
    <property type="match status" value="1"/>
</dbReference>
<dbReference type="PROSITE" id="PS50106">
    <property type="entry name" value="PDZ"/>
    <property type="match status" value="1"/>
</dbReference>
<evidence type="ECO:0000256" key="10">
    <source>
        <dbReference type="ARBA" id="ARBA00023136"/>
    </source>
</evidence>
<reference evidence="13 14" key="1">
    <citation type="submission" date="2018-11" db="EMBL/GenBank/DDBJ databases">
        <title>Draft genome of Simplicispira Flexivirga sp. BO-16.</title>
        <authorList>
            <person name="Im W.T."/>
        </authorList>
    </citation>
    <scope>NUCLEOTIDE SEQUENCE [LARGE SCALE GENOMIC DNA]</scope>
    <source>
        <strain evidence="13 14">BO-16</strain>
    </source>
</reference>
<evidence type="ECO:0000256" key="1">
    <source>
        <dbReference type="ARBA" id="ARBA00001947"/>
    </source>
</evidence>
<dbReference type="AlphaFoldDB" id="A0A3M9MCN1"/>
<evidence type="ECO:0000256" key="2">
    <source>
        <dbReference type="ARBA" id="ARBA00004141"/>
    </source>
</evidence>
<dbReference type="EMBL" id="RJJQ01000005">
    <property type="protein sequence ID" value="RNI23319.1"/>
    <property type="molecule type" value="Genomic_DNA"/>
</dbReference>
<dbReference type="Pfam" id="PF17820">
    <property type="entry name" value="PDZ_6"/>
    <property type="match status" value="1"/>
</dbReference>
<keyword evidence="9" id="KW-0482">Metalloprotease</keyword>
<dbReference type="InterPro" id="IPR036034">
    <property type="entry name" value="PDZ_sf"/>
</dbReference>
<dbReference type="GO" id="GO:0004222">
    <property type="term" value="F:metalloendopeptidase activity"/>
    <property type="evidence" value="ECO:0007669"/>
    <property type="project" value="InterPro"/>
</dbReference>